<dbReference type="RefSeq" id="WP_183902778.1">
    <property type="nucleotide sequence ID" value="NZ_JACIDW010000050.1"/>
</dbReference>
<evidence type="ECO:0000259" key="2">
    <source>
        <dbReference type="PROSITE" id="PS50994"/>
    </source>
</evidence>
<dbReference type="EMBL" id="JACIDW010000050">
    <property type="protein sequence ID" value="MBB3967370.1"/>
    <property type="molecule type" value="Genomic_DNA"/>
</dbReference>
<feature type="domain" description="Integrase catalytic" evidence="2">
    <location>
        <begin position="300"/>
        <end position="433"/>
    </location>
</feature>
<protein>
    <submittedName>
        <fullName evidence="3">Putative transposase</fullName>
    </submittedName>
</protein>
<dbReference type="GO" id="GO:0003676">
    <property type="term" value="F:nucleic acid binding"/>
    <property type="evidence" value="ECO:0007669"/>
    <property type="project" value="InterPro"/>
</dbReference>
<dbReference type="SUPFAM" id="SSF53098">
    <property type="entry name" value="Ribonuclease H-like"/>
    <property type="match status" value="1"/>
</dbReference>
<organism evidence="3 4">
    <name type="scientific">Rhizobium metallidurans</name>
    <dbReference type="NCBI Taxonomy" id="1265931"/>
    <lineage>
        <taxon>Bacteria</taxon>
        <taxon>Pseudomonadati</taxon>
        <taxon>Pseudomonadota</taxon>
        <taxon>Alphaproteobacteria</taxon>
        <taxon>Hyphomicrobiales</taxon>
        <taxon>Rhizobiaceae</taxon>
        <taxon>Rhizobium/Agrobacterium group</taxon>
        <taxon>Rhizobium</taxon>
    </lineage>
</organism>
<dbReference type="PROSITE" id="PS50994">
    <property type="entry name" value="INTEGRASE"/>
    <property type="match status" value="1"/>
</dbReference>
<evidence type="ECO:0000313" key="4">
    <source>
        <dbReference type="Proteomes" id="UP000582090"/>
    </source>
</evidence>
<evidence type="ECO:0000256" key="1">
    <source>
        <dbReference type="SAM" id="MobiDB-lite"/>
    </source>
</evidence>
<accession>A0A7W6D156</accession>
<keyword evidence="4" id="KW-1185">Reference proteome</keyword>
<dbReference type="Proteomes" id="UP000582090">
    <property type="component" value="Unassembled WGS sequence"/>
</dbReference>
<name>A0A7W6D156_9HYPH</name>
<feature type="compositionally biased region" description="Acidic residues" evidence="1">
    <location>
        <begin position="723"/>
        <end position="735"/>
    </location>
</feature>
<dbReference type="GO" id="GO:0015074">
    <property type="term" value="P:DNA integration"/>
    <property type="evidence" value="ECO:0007669"/>
    <property type="project" value="InterPro"/>
</dbReference>
<feature type="region of interest" description="Disordered" evidence="1">
    <location>
        <begin position="689"/>
        <end position="735"/>
    </location>
</feature>
<gene>
    <name evidence="3" type="ORF">GGQ67_005070</name>
</gene>
<reference evidence="3 4" key="1">
    <citation type="submission" date="2020-08" db="EMBL/GenBank/DDBJ databases">
        <title>Genomic Encyclopedia of Type Strains, Phase IV (KMG-IV): sequencing the most valuable type-strain genomes for metagenomic binning, comparative biology and taxonomic classification.</title>
        <authorList>
            <person name="Goeker M."/>
        </authorList>
    </citation>
    <scope>NUCLEOTIDE SEQUENCE [LARGE SCALE GENOMIC DNA]</scope>
    <source>
        <strain evidence="3 4">DSM 26575</strain>
    </source>
</reference>
<comment type="caution">
    <text evidence="3">The sequence shown here is derived from an EMBL/GenBank/DDBJ whole genome shotgun (WGS) entry which is preliminary data.</text>
</comment>
<dbReference type="Gene3D" id="3.30.420.10">
    <property type="entry name" value="Ribonuclease H-like superfamily/Ribonuclease H"/>
    <property type="match status" value="1"/>
</dbReference>
<sequence length="735" mass="83276">MSNKIVIPTGLREAQTLDEIGIHDIPEGVGAGPEQSFDIKDRTLFMLLDEDRRVYVTAMSAGWIAATPHTRKQLHLVHTKTNQPILLSNWKLAYLQAERRIRPMTEDPTKNLPGSSLSYKEEAIAFADWKTRMIDAILEAEVARGKHLTWPQMKKVMDRLSAETGLKPLGRTQTFERLKLDRDGGQFDRLVNQMPKHRPGNRTERFHSQLYDLVREAVFTTIAALGTWKMVRAEIKILVRDGAKYEHLRPQVLDDEGNFLLKQSFLGRTIKGCNLYVKDLLVHGPDFAQRKHADYLRQIRATAPLERVDADFAQFPVMIIDDELDIAFGKPWTCVLRDRFTGIPVGWSVGFGNPSFQLFLEALQHAIFEKTDLPEGMEYGYGGFPLAIGVDNEQPLVQKDAENAARQVGYKLVEYRPGSPWMKGALERLFRILGTAFVHSLAGATTSSPDERKKYDQEKEMAVPVLKLGEFRGFLAHYFCNIHVFEPRLGLGETNAVAAVPADLWVESVKKAPLRPLIDRDMFARMAGLSKMVTVQSDGVRLDFIHYSSPELYLIRTNAAHKKGKRYRFVRDAYDVGHGWVEDPYRGKMIEVFAQGAGARYAPGLKLFQHRRIMDYRREQNKKLKNVLDLVEAQDAMAEEVLNLKRSRRKYDIARKVAQLFESQVRKFGDAKIIDMSTLRSGADLMDLASPETARPKPPKSPRAKAVVPGEAEAERMLPSAVVEDDDDDAAGYDV</sequence>
<dbReference type="InterPro" id="IPR036397">
    <property type="entry name" value="RNaseH_sf"/>
</dbReference>
<dbReference type="InterPro" id="IPR001584">
    <property type="entry name" value="Integrase_cat-core"/>
</dbReference>
<dbReference type="InterPro" id="IPR012337">
    <property type="entry name" value="RNaseH-like_sf"/>
</dbReference>
<proteinExistence type="predicted"/>
<dbReference type="AlphaFoldDB" id="A0A7W6D156"/>
<evidence type="ECO:0000313" key="3">
    <source>
        <dbReference type="EMBL" id="MBB3967370.1"/>
    </source>
</evidence>